<comment type="caution">
    <text evidence="10">The sequence shown here is derived from an EMBL/GenBank/DDBJ whole genome shotgun (WGS) entry which is preliminary data.</text>
</comment>
<feature type="compositionally biased region" description="Polar residues" evidence="8">
    <location>
        <begin position="166"/>
        <end position="181"/>
    </location>
</feature>
<dbReference type="Proteomes" id="UP001311232">
    <property type="component" value="Unassembled WGS sequence"/>
</dbReference>
<evidence type="ECO:0000256" key="8">
    <source>
        <dbReference type="SAM" id="MobiDB-lite"/>
    </source>
</evidence>
<dbReference type="InterPro" id="IPR001356">
    <property type="entry name" value="HD"/>
</dbReference>
<feature type="DNA-binding region" description="Homeobox" evidence="6">
    <location>
        <begin position="97"/>
        <end position="156"/>
    </location>
</feature>
<dbReference type="Gene3D" id="1.10.10.60">
    <property type="entry name" value="Homeodomain-like"/>
    <property type="match status" value="1"/>
</dbReference>
<keyword evidence="5 6" id="KW-0539">Nucleus</keyword>
<evidence type="ECO:0000256" key="2">
    <source>
        <dbReference type="ARBA" id="ARBA00022473"/>
    </source>
</evidence>
<proteinExistence type="predicted"/>
<sequence>MPGRWGARDGSVTAAKYKTFLGSLVVTLPRRRILGFLSQIMAYELDFTGGHVPDMISLYSGQYWPATPQEVNDYRYRRESSRVRLDGGFRSRSENQCRRKRTTFTKAQLSQLERAFSITQYPNIKMKESLASLTGLPESKIQVWFQNRRSRYFKSKKQTREAPNLSADSIQTGFINTTPCSPSKPDLDPSFSSTPSPPLPPGHPALPQSPSPPASLAHPCLDLFAFCFSHDKDSTDYYHNLTPHTGLDDWDYRELEAFLGCVQAAQPEVSHCAAAAHVEPTEGPRSHQEHQRLSCNDESLDDLADLCLKELLLDFSLSDLEISAAMLDYILA</sequence>
<dbReference type="CDD" id="cd00086">
    <property type="entry name" value="homeodomain"/>
    <property type="match status" value="1"/>
</dbReference>
<dbReference type="SMART" id="SM00389">
    <property type="entry name" value="HOX"/>
    <property type="match status" value="1"/>
</dbReference>
<dbReference type="SUPFAM" id="SSF46689">
    <property type="entry name" value="Homeodomain-like"/>
    <property type="match status" value="1"/>
</dbReference>
<evidence type="ECO:0000256" key="5">
    <source>
        <dbReference type="ARBA" id="ARBA00023242"/>
    </source>
</evidence>
<organism evidence="10 11">
    <name type="scientific">Crenichthys baileyi</name>
    <name type="common">White River springfish</name>
    <dbReference type="NCBI Taxonomy" id="28760"/>
    <lineage>
        <taxon>Eukaryota</taxon>
        <taxon>Metazoa</taxon>
        <taxon>Chordata</taxon>
        <taxon>Craniata</taxon>
        <taxon>Vertebrata</taxon>
        <taxon>Euteleostomi</taxon>
        <taxon>Actinopterygii</taxon>
        <taxon>Neopterygii</taxon>
        <taxon>Teleostei</taxon>
        <taxon>Neoteleostei</taxon>
        <taxon>Acanthomorphata</taxon>
        <taxon>Ovalentaria</taxon>
        <taxon>Atherinomorphae</taxon>
        <taxon>Cyprinodontiformes</taxon>
        <taxon>Goodeidae</taxon>
        <taxon>Crenichthys</taxon>
    </lineage>
</organism>
<comment type="subcellular location">
    <subcellularLocation>
        <location evidence="1 6 7">Nucleus</location>
    </subcellularLocation>
</comment>
<gene>
    <name evidence="10" type="ORF">CRENBAI_022383</name>
</gene>
<feature type="compositionally biased region" description="Pro residues" evidence="8">
    <location>
        <begin position="195"/>
        <end position="213"/>
    </location>
</feature>
<reference evidence="10 11" key="1">
    <citation type="submission" date="2021-06" db="EMBL/GenBank/DDBJ databases">
        <authorList>
            <person name="Palmer J.M."/>
        </authorList>
    </citation>
    <scope>NUCLEOTIDE SEQUENCE [LARGE SCALE GENOMIC DNA]</scope>
    <source>
        <strain evidence="10 11">MEX-2019</strain>
        <tissue evidence="10">Muscle</tissue>
    </source>
</reference>
<protein>
    <recommendedName>
        <fullName evidence="9">Homeobox domain-containing protein</fullName>
    </recommendedName>
</protein>
<dbReference type="GO" id="GO:0000978">
    <property type="term" value="F:RNA polymerase II cis-regulatory region sequence-specific DNA binding"/>
    <property type="evidence" value="ECO:0007669"/>
    <property type="project" value="TreeGrafter"/>
</dbReference>
<dbReference type="PANTHER" id="PTHR45793:SF5">
    <property type="entry name" value="HOMEOTIC PROTEIN OCELLILESS"/>
    <property type="match status" value="1"/>
</dbReference>
<dbReference type="GO" id="GO:0005634">
    <property type="term" value="C:nucleus"/>
    <property type="evidence" value="ECO:0007669"/>
    <property type="project" value="UniProtKB-SubCell"/>
</dbReference>
<feature type="domain" description="Homeobox" evidence="9">
    <location>
        <begin position="95"/>
        <end position="155"/>
    </location>
</feature>
<evidence type="ECO:0000256" key="3">
    <source>
        <dbReference type="ARBA" id="ARBA00023125"/>
    </source>
</evidence>
<dbReference type="PROSITE" id="PS50071">
    <property type="entry name" value="HOMEOBOX_2"/>
    <property type="match status" value="1"/>
</dbReference>
<dbReference type="InterPro" id="IPR009057">
    <property type="entry name" value="Homeodomain-like_sf"/>
</dbReference>
<dbReference type="GO" id="GO:0000981">
    <property type="term" value="F:DNA-binding transcription factor activity, RNA polymerase II-specific"/>
    <property type="evidence" value="ECO:0007669"/>
    <property type="project" value="TreeGrafter"/>
</dbReference>
<evidence type="ECO:0000256" key="1">
    <source>
        <dbReference type="ARBA" id="ARBA00004123"/>
    </source>
</evidence>
<evidence type="ECO:0000313" key="10">
    <source>
        <dbReference type="EMBL" id="KAK5610011.1"/>
    </source>
</evidence>
<dbReference type="PANTHER" id="PTHR45793">
    <property type="entry name" value="HOMEOBOX PROTEIN"/>
    <property type="match status" value="1"/>
</dbReference>
<name>A0AAV9RM05_9TELE</name>
<feature type="region of interest" description="Disordered" evidence="8">
    <location>
        <begin position="155"/>
        <end position="213"/>
    </location>
</feature>
<keyword evidence="3 6" id="KW-0238">DNA-binding</keyword>
<keyword evidence="2" id="KW-0217">Developmental protein</keyword>
<dbReference type="EMBL" id="JAHHUM010001730">
    <property type="protein sequence ID" value="KAK5610011.1"/>
    <property type="molecule type" value="Genomic_DNA"/>
</dbReference>
<dbReference type="AlphaFoldDB" id="A0AAV9RM05"/>
<dbReference type="Pfam" id="PF00046">
    <property type="entry name" value="Homeodomain"/>
    <property type="match status" value="1"/>
</dbReference>
<evidence type="ECO:0000256" key="7">
    <source>
        <dbReference type="RuleBase" id="RU000682"/>
    </source>
</evidence>
<evidence type="ECO:0000313" key="11">
    <source>
        <dbReference type="Proteomes" id="UP001311232"/>
    </source>
</evidence>
<evidence type="ECO:0000259" key="9">
    <source>
        <dbReference type="PROSITE" id="PS50071"/>
    </source>
</evidence>
<keyword evidence="11" id="KW-1185">Reference proteome</keyword>
<evidence type="ECO:0000256" key="6">
    <source>
        <dbReference type="PROSITE-ProRule" id="PRU00108"/>
    </source>
</evidence>
<evidence type="ECO:0000256" key="4">
    <source>
        <dbReference type="ARBA" id="ARBA00023155"/>
    </source>
</evidence>
<accession>A0AAV9RM05</accession>
<keyword evidence="4 6" id="KW-0371">Homeobox</keyword>